<evidence type="ECO:0000313" key="3">
    <source>
        <dbReference type="Proteomes" id="UP000389128"/>
    </source>
</evidence>
<name>A0A6C2D8R3_9RHOO</name>
<reference evidence="2 3" key="1">
    <citation type="submission" date="2019-01" db="EMBL/GenBank/DDBJ databases">
        <title>Zoogloea oleivorans genome sequencing and assembly.</title>
        <authorList>
            <person name="Tancsics A."/>
            <person name="Farkas M."/>
            <person name="Kriszt B."/>
            <person name="Maroti G."/>
            <person name="Horvath B."/>
        </authorList>
    </citation>
    <scope>NUCLEOTIDE SEQUENCE [LARGE SCALE GENOMIC DNA]</scope>
    <source>
        <strain evidence="2 3">Buc</strain>
    </source>
</reference>
<dbReference type="Pfam" id="PF08238">
    <property type="entry name" value="Sel1"/>
    <property type="match status" value="1"/>
</dbReference>
<sequence length="103" mass="11323">MFKVMIAVAFVFWSLGAKANDCSLAAGRALSYGQIDNDYERSAVVLEKLSDAGDACASYFLGQLYWSGLGVKQDRVKALDLMQRARDNGYPAGNIVPLVEQRR</sequence>
<proteinExistence type="predicted"/>
<gene>
    <name evidence="2" type="ORF">ETQ85_00495</name>
</gene>
<feature type="signal peptide" evidence="1">
    <location>
        <begin position="1"/>
        <end position="19"/>
    </location>
</feature>
<keyword evidence="1" id="KW-0732">Signal</keyword>
<dbReference type="SMART" id="SM00671">
    <property type="entry name" value="SEL1"/>
    <property type="match status" value="1"/>
</dbReference>
<dbReference type="Gene3D" id="1.25.40.10">
    <property type="entry name" value="Tetratricopeptide repeat domain"/>
    <property type="match status" value="1"/>
</dbReference>
<dbReference type="AlphaFoldDB" id="A0A6C2D8R3"/>
<feature type="chain" id="PRO_5025394471" evidence="1">
    <location>
        <begin position="20"/>
        <end position="103"/>
    </location>
</feature>
<dbReference type="Proteomes" id="UP000389128">
    <property type="component" value="Unassembled WGS sequence"/>
</dbReference>
<dbReference type="RefSeq" id="WP_148577165.1">
    <property type="nucleotide sequence ID" value="NZ_SDKK01000001.1"/>
</dbReference>
<organism evidence="2 3">
    <name type="scientific">Zoogloea oleivorans</name>
    <dbReference type="NCBI Taxonomy" id="1552750"/>
    <lineage>
        <taxon>Bacteria</taxon>
        <taxon>Pseudomonadati</taxon>
        <taxon>Pseudomonadota</taxon>
        <taxon>Betaproteobacteria</taxon>
        <taxon>Rhodocyclales</taxon>
        <taxon>Zoogloeaceae</taxon>
        <taxon>Zoogloea</taxon>
    </lineage>
</organism>
<comment type="caution">
    <text evidence="2">The sequence shown here is derived from an EMBL/GenBank/DDBJ whole genome shotgun (WGS) entry which is preliminary data.</text>
</comment>
<evidence type="ECO:0000313" key="2">
    <source>
        <dbReference type="EMBL" id="TYC62075.1"/>
    </source>
</evidence>
<evidence type="ECO:0000256" key="1">
    <source>
        <dbReference type="SAM" id="SignalP"/>
    </source>
</evidence>
<keyword evidence="3" id="KW-1185">Reference proteome</keyword>
<dbReference type="OrthoDB" id="8561742at2"/>
<dbReference type="InterPro" id="IPR006597">
    <property type="entry name" value="Sel1-like"/>
</dbReference>
<dbReference type="SUPFAM" id="SSF81901">
    <property type="entry name" value="HCP-like"/>
    <property type="match status" value="1"/>
</dbReference>
<accession>A0A6C2D8R3</accession>
<protein>
    <submittedName>
        <fullName evidence="2">Sel1 repeat family protein</fullName>
    </submittedName>
</protein>
<dbReference type="EMBL" id="SDKK01000001">
    <property type="protein sequence ID" value="TYC62075.1"/>
    <property type="molecule type" value="Genomic_DNA"/>
</dbReference>
<dbReference type="InterPro" id="IPR011990">
    <property type="entry name" value="TPR-like_helical_dom_sf"/>
</dbReference>